<gene>
    <name evidence="1" type="ORF">GCM10023205_48790</name>
</gene>
<evidence type="ECO:0000313" key="1">
    <source>
        <dbReference type="EMBL" id="GAA4976000.1"/>
    </source>
</evidence>
<organism evidence="1 2">
    <name type="scientific">Yinghuangia aomiensis</name>
    <dbReference type="NCBI Taxonomy" id="676205"/>
    <lineage>
        <taxon>Bacteria</taxon>
        <taxon>Bacillati</taxon>
        <taxon>Actinomycetota</taxon>
        <taxon>Actinomycetes</taxon>
        <taxon>Kitasatosporales</taxon>
        <taxon>Streptomycetaceae</taxon>
        <taxon>Yinghuangia</taxon>
    </lineage>
</organism>
<reference evidence="2" key="1">
    <citation type="journal article" date="2019" name="Int. J. Syst. Evol. Microbiol.">
        <title>The Global Catalogue of Microorganisms (GCM) 10K type strain sequencing project: providing services to taxonomists for standard genome sequencing and annotation.</title>
        <authorList>
            <consortium name="The Broad Institute Genomics Platform"/>
            <consortium name="The Broad Institute Genome Sequencing Center for Infectious Disease"/>
            <person name="Wu L."/>
            <person name="Ma J."/>
        </authorList>
    </citation>
    <scope>NUCLEOTIDE SEQUENCE [LARGE SCALE GENOMIC DNA]</scope>
    <source>
        <strain evidence="2">JCM 17986</strain>
    </source>
</reference>
<keyword evidence="2" id="KW-1185">Reference proteome</keyword>
<accession>A0ABP9HQV6</accession>
<dbReference type="Proteomes" id="UP001500466">
    <property type="component" value="Unassembled WGS sequence"/>
</dbReference>
<dbReference type="EMBL" id="BAABHS010000017">
    <property type="protein sequence ID" value="GAA4976000.1"/>
    <property type="molecule type" value="Genomic_DNA"/>
</dbReference>
<protein>
    <recommendedName>
        <fullName evidence="3">Leucine rich repeat variant</fullName>
    </recommendedName>
</protein>
<name>A0ABP9HQV6_9ACTN</name>
<comment type="caution">
    <text evidence="1">The sequence shown here is derived from an EMBL/GenBank/DDBJ whole genome shotgun (WGS) entry which is preliminary data.</text>
</comment>
<evidence type="ECO:0000313" key="2">
    <source>
        <dbReference type="Proteomes" id="UP001500466"/>
    </source>
</evidence>
<evidence type="ECO:0008006" key="3">
    <source>
        <dbReference type="Google" id="ProtNLM"/>
    </source>
</evidence>
<sequence>MLELVAALRVAPAEVGNALAGRLRGQLVRGFAAEFRLPEPAAAKALGDAGPAELFGPEGLWSLELLRRTAAVGHPEASARLVRGYLPHYPELADAVFAAITDPEDPRWHVRLGVAHELELRADLLPLVVARGPFRQLAFDFAARNCMQLPYAAAVDLCTAIAADGADALLRLAAEDLGHDGLPELLRTAATAPDPATHLAVHRTPGEWTDPRAVALLLKLRRPTKSRYGEPELPDRELLVREHARRPFPGDALAYLARSPACPPELVAAALEADFVRTVASGRNLPLEVLSGTTPYQLPSLLRRIMADEVIPIERLLTEVRPARAVLAAMPYQHAAVGKALSGACAGLGDDVNAWLTAYRLLAADFPGSVAELVTAACADAAPAPWPDPEPAVFPVVYATDARIAFATLLAHAHTDIAITLAPHIDQRTAQHLLLNPHCGERLRGALLAVHAHPADRADHVRDICGAPVPQAALRHLVRQCVVLPWSELTTAVMADDLPAGAIRLLVKHPGCPREFAVAAANRLNNWHDSEWRGIGAYDKADFLRHAPHPGRAIEWLIRPPGEPRSAHLPEPCAEARALTARHLGDDIDAWTIAISLFRDFPGTLTELLQTARAAATGGR</sequence>
<dbReference type="RefSeq" id="WP_345677777.1">
    <property type="nucleotide sequence ID" value="NZ_BAABHS010000017.1"/>
</dbReference>
<proteinExistence type="predicted"/>